<keyword evidence="14" id="KW-0256">Endoplasmic reticulum</keyword>
<keyword evidence="6 14" id="KW-0812">Transmembrane</keyword>
<keyword evidence="16" id="KW-1185">Reference proteome</keyword>
<dbReference type="STRING" id="1288291.A0A059F551"/>
<dbReference type="GO" id="GO:0042761">
    <property type="term" value="P:very long-chain fatty acid biosynthetic process"/>
    <property type="evidence" value="ECO:0007669"/>
    <property type="project" value="TreeGrafter"/>
</dbReference>
<comment type="subcellular location">
    <subcellularLocation>
        <location evidence="14">Endoplasmic reticulum membrane</location>
        <topology evidence="14">Multi-pass membrane protein</topology>
    </subcellularLocation>
    <subcellularLocation>
        <location evidence="1">Membrane</location>
        <topology evidence="1">Multi-pass membrane protein</topology>
    </subcellularLocation>
</comment>
<name>A0A059F551_9MICR</name>
<evidence type="ECO:0000313" key="16">
    <source>
        <dbReference type="Proteomes" id="UP000030655"/>
    </source>
</evidence>
<evidence type="ECO:0000256" key="2">
    <source>
        <dbReference type="ARBA" id="ARBA00005194"/>
    </source>
</evidence>
<reference evidence="15 16" key="2">
    <citation type="submission" date="2014-03" db="EMBL/GenBank/DDBJ databases">
        <title>The Genome Sequence of Anncaliia algerae insect isolate PRA339.</title>
        <authorList>
            <consortium name="The Broad Institute Genome Sequencing Platform"/>
            <consortium name="The Broad Institute Genome Sequencing Center for Infectious Disease"/>
            <person name="Cuomo C."/>
            <person name="Becnel J."/>
            <person name="Sanscrainte N."/>
            <person name="Walker B."/>
            <person name="Young S.K."/>
            <person name="Zeng Q."/>
            <person name="Gargeya S."/>
            <person name="Fitzgerald M."/>
            <person name="Haas B."/>
            <person name="Abouelleil A."/>
            <person name="Alvarado L."/>
            <person name="Arachchi H.M."/>
            <person name="Berlin A.M."/>
            <person name="Chapman S.B."/>
            <person name="Dewar J."/>
            <person name="Goldberg J."/>
            <person name="Griggs A."/>
            <person name="Gujja S."/>
            <person name="Hansen M."/>
            <person name="Howarth C."/>
            <person name="Imamovic A."/>
            <person name="Larimer J."/>
            <person name="McCowan C."/>
            <person name="Murphy C."/>
            <person name="Neiman D."/>
            <person name="Pearson M."/>
            <person name="Priest M."/>
            <person name="Roberts A."/>
            <person name="Saif S."/>
            <person name="Shea T."/>
            <person name="Sisk P."/>
            <person name="Sykes S."/>
            <person name="Wortman J."/>
            <person name="Nusbaum C."/>
            <person name="Birren B."/>
        </authorList>
    </citation>
    <scope>NUCLEOTIDE SEQUENCE [LARGE SCALE GENOMIC DNA]</scope>
    <source>
        <strain evidence="15 16">PRA339</strain>
    </source>
</reference>
<evidence type="ECO:0000256" key="14">
    <source>
        <dbReference type="RuleBase" id="RU363109"/>
    </source>
</evidence>
<evidence type="ECO:0000256" key="3">
    <source>
        <dbReference type="ARBA" id="ARBA00007811"/>
    </source>
</evidence>
<evidence type="ECO:0000256" key="11">
    <source>
        <dbReference type="ARBA" id="ARBA00023160"/>
    </source>
</evidence>
<evidence type="ECO:0000313" key="15">
    <source>
        <dbReference type="EMBL" id="KCZ82335.1"/>
    </source>
</evidence>
<organism evidence="15 16">
    <name type="scientific">Anncaliia algerae PRA339</name>
    <dbReference type="NCBI Taxonomy" id="1288291"/>
    <lineage>
        <taxon>Eukaryota</taxon>
        <taxon>Fungi</taxon>
        <taxon>Fungi incertae sedis</taxon>
        <taxon>Microsporidia</taxon>
        <taxon>Tubulinosematoidea</taxon>
        <taxon>Tubulinosematidae</taxon>
        <taxon>Anncaliia</taxon>
    </lineage>
</organism>
<evidence type="ECO:0000256" key="10">
    <source>
        <dbReference type="ARBA" id="ARBA00023136"/>
    </source>
</evidence>
<feature type="transmembrane region" description="Helical" evidence="14">
    <location>
        <begin position="131"/>
        <end position="152"/>
    </location>
</feature>
<evidence type="ECO:0000256" key="1">
    <source>
        <dbReference type="ARBA" id="ARBA00004141"/>
    </source>
</evidence>
<dbReference type="GO" id="GO:0030497">
    <property type="term" value="P:fatty acid elongation"/>
    <property type="evidence" value="ECO:0007669"/>
    <property type="project" value="TreeGrafter"/>
</dbReference>
<reference evidence="16" key="1">
    <citation type="submission" date="2013-02" db="EMBL/GenBank/DDBJ databases">
        <authorList>
            <consortium name="The Broad Institute Genome Sequencing Platform"/>
            <person name="Cuomo C."/>
            <person name="Becnel J."/>
            <person name="Sanscrainte N."/>
            <person name="Walker B."/>
            <person name="Young S.K."/>
            <person name="Zeng Q."/>
            <person name="Gargeya S."/>
            <person name="Fitzgerald M."/>
            <person name="Haas B."/>
            <person name="Abouelleil A."/>
            <person name="Alvarado L."/>
            <person name="Arachchi H.M."/>
            <person name="Berlin A.M."/>
            <person name="Chapman S.B."/>
            <person name="Dewar J."/>
            <person name="Goldberg J."/>
            <person name="Griggs A."/>
            <person name="Gujja S."/>
            <person name="Hansen M."/>
            <person name="Howarth C."/>
            <person name="Imamovic A."/>
            <person name="Larimer J."/>
            <person name="McCowan C."/>
            <person name="Murphy C."/>
            <person name="Neiman D."/>
            <person name="Pearson M."/>
            <person name="Priest M."/>
            <person name="Roberts A."/>
            <person name="Saif S."/>
            <person name="Shea T."/>
            <person name="Sisk P."/>
            <person name="Sykes S."/>
            <person name="Wortman J."/>
            <person name="Nusbaum C."/>
            <person name="Birren B."/>
        </authorList>
    </citation>
    <scope>NUCLEOTIDE SEQUENCE [LARGE SCALE GENOMIC DNA]</scope>
    <source>
        <strain evidence="16">PRA339</strain>
    </source>
</reference>
<dbReference type="HOGENOM" id="CLU_034302_6_1_1"/>
<dbReference type="GO" id="GO:0030148">
    <property type="term" value="P:sphingolipid biosynthetic process"/>
    <property type="evidence" value="ECO:0007669"/>
    <property type="project" value="TreeGrafter"/>
</dbReference>
<sequence>MKWHFQPLMSLVKYQLFFNFLGVNVILFGFICAILYRVYGDIKFLRWVAYTQSFFVFEIINIMIGATRSTYLATIIQVTSRVYISWVVAYYHNLNNIYLTIMLIVWNISDMIRYLFYIFRGKLLKKLRYNAFIILYPVGIGLEIFLTNMVYLKHKGHAAWFYATIMILYIPLFPFLYYHMIKQRKRSSAIFEMNKKKK</sequence>
<comment type="catalytic activity">
    <reaction evidence="13 14">
        <text>a very-long-chain (3R)-3-hydroxyacyl-CoA = a very-long-chain (2E)-enoyl-CoA + H2O</text>
        <dbReference type="Rhea" id="RHEA:45812"/>
        <dbReference type="ChEBI" id="CHEBI:15377"/>
        <dbReference type="ChEBI" id="CHEBI:83728"/>
        <dbReference type="ChEBI" id="CHEBI:85440"/>
        <dbReference type="EC" id="4.2.1.134"/>
    </reaction>
</comment>
<dbReference type="Proteomes" id="UP000030655">
    <property type="component" value="Unassembled WGS sequence"/>
</dbReference>
<comment type="similarity">
    <text evidence="3 14">Belongs to the very long-chain fatty acids dehydratase HACD family.</text>
</comment>
<proteinExistence type="inferred from homology"/>
<evidence type="ECO:0000256" key="8">
    <source>
        <dbReference type="ARBA" id="ARBA00022989"/>
    </source>
</evidence>
<dbReference type="PANTHER" id="PTHR11035">
    <property type="entry name" value="VERY-LONG-CHAIN (3R)-3-HYDROXYACYL-COA DEHYDRATASE"/>
    <property type="match status" value="1"/>
</dbReference>
<evidence type="ECO:0000256" key="13">
    <source>
        <dbReference type="ARBA" id="ARBA00036671"/>
    </source>
</evidence>
<evidence type="ECO:0000256" key="5">
    <source>
        <dbReference type="ARBA" id="ARBA00022516"/>
    </source>
</evidence>
<keyword evidence="11 14" id="KW-0275">Fatty acid biosynthesis</keyword>
<protein>
    <recommendedName>
        <fullName evidence="4 14">Very-long-chain (3R)-3-hydroxyacyl-CoA dehydratase</fullName>
        <ecNumber evidence="4 14">4.2.1.134</ecNumber>
    </recommendedName>
</protein>
<dbReference type="Pfam" id="PF04387">
    <property type="entry name" value="PTPLA"/>
    <property type="match status" value="1"/>
</dbReference>
<dbReference type="GO" id="GO:0102158">
    <property type="term" value="F:very-long-chain (3R)-3-hydroxyacyl-CoA dehydratase activity"/>
    <property type="evidence" value="ECO:0007669"/>
    <property type="project" value="UniProtKB-EC"/>
</dbReference>
<evidence type="ECO:0000256" key="6">
    <source>
        <dbReference type="ARBA" id="ARBA00022692"/>
    </source>
</evidence>
<dbReference type="EC" id="4.2.1.134" evidence="4 14"/>
<dbReference type="GO" id="GO:0005789">
    <property type="term" value="C:endoplasmic reticulum membrane"/>
    <property type="evidence" value="ECO:0007669"/>
    <property type="project" value="UniProtKB-SubCell"/>
</dbReference>
<feature type="transmembrane region" description="Helical" evidence="14">
    <location>
        <begin position="158"/>
        <end position="178"/>
    </location>
</feature>
<accession>A0A059F551</accession>
<feature type="transmembrane region" description="Helical" evidence="14">
    <location>
        <begin position="16"/>
        <end position="38"/>
    </location>
</feature>
<evidence type="ECO:0000256" key="9">
    <source>
        <dbReference type="ARBA" id="ARBA00023098"/>
    </source>
</evidence>
<dbReference type="PANTHER" id="PTHR11035:SF3">
    <property type="entry name" value="VERY-LONG-CHAIN (3R)-3-HYDROXYACYL-COA DEHYDRATASE"/>
    <property type="match status" value="1"/>
</dbReference>
<dbReference type="AlphaFoldDB" id="A0A059F551"/>
<evidence type="ECO:0000256" key="7">
    <source>
        <dbReference type="ARBA" id="ARBA00022832"/>
    </source>
</evidence>
<comment type="pathway">
    <text evidence="2 14">Lipid metabolism; fatty acid biosynthesis.</text>
</comment>
<keyword evidence="7 14" id="KW-0276">Fatty acid metabolism</keyword>
<comment type="function">
    <text evidence="14">Catalyzes the third of the four reactions of the long-chain fatty acids elongation cycle. This endoplasmic reticulum-bound enzymatic process, allows the addition of two carbons to the chain of long- and very long-chain fatty acids/VLCFAs per cycle. This enzyme catalyzes the dehydration of the 3-hydroxyacyl-CoA intermediate into trans-2,3-enoyl-CoA, within each cycle of fatty acid elongation. Thereby, it participates to the production of VLCFAs of different chain lengths that are involved in multiple biological processes as precursors of membrane lipids and lipid mediators.</text>
</comment>
<dbReference type="VEuPathDB" id="MicrosporidiaDB:H312_00358"/>
<gene>
    <name evidence="15" type="ORF">H312_00358</name>
</gene>
<feature type="transmembrane region" description="Helical" evidence="14">
    <location>
        <begin position="97"/>
        <end position="119"/>
    </location>
</feature>
<evidence type="ECO:0000256" key="4">
    <source>
        <dbReference type="ARBA" id="ARBA00013122"/>
    </source>
</evidence>
<dbReference type="InterPro" id="IPR007482">
    <property type="entry name" value="Tyr_Pase-like_PTPLA"/>
</dbReference>
<dbReference type="UniPathway" id="UPA00094"/>
<keyword evidence="12 14" id="KW-0456">Lyase</keyword>
<keyword evidence="5 14" id="KW-0444">Lipid biosynthesis</keyword>
<keyword evidence="10 14" id="KW-0472">Membrane</keyword>
<feature type="transmembrane region" description="Helical" evidence="14">
    <location>
        <begin position="44"/>
        <end position="64"/>
    </location>
</feature>
<dbReference type="OrthoDB" id="46988at2759"/>
<keyword evidence="9 14" id="KW-0443">Lipid metabolism</keyword>
<evidence type="ECO:0000256" key="12">
    <source>
        <dbReference type="ARBA" id="ARBA00023239"/>
    </source>
</evidence>
<dbReference type="EMBL" id="KK365131">
    <property type="protein sequence ID" value="KCZ82335.1"/>
    <property type="molecule type" value="Genomic_DNA"/>
</dbReference>
<keyword evidence="8 14" id="KW-1133">Transmembrane helix</keyword>